<accession>Q21I78</accession>
<dbReference type="EMBL" id="CP000282">
    <property type="protein sequence ID" value="ABD81601.1"/>
    <property type="molecule type" value="Genomic_DNA"/>
</dbReference>
<dbReference type="OrthoDB" id="7059422at2"/>
<dbReference type="AlphaFoldDB" id="Q21I78"/>
<dbReference type="GeneID" id="98614004"/>
<organism evidence="1 2">
    <name type="scientific">Saccharophagus degradans (strain 2-40 / ATCC 43961 / DSM 17024)</name>
    <dbReference type="NCBI Taxonomy" id="203122"/>
    <lineage>
        <taxon>Bacteria</taxon>
        <taxon>Pseudomonadati</taxon>
        <taxon>Pseudomonadota</taxon>
        <taxon>Gammaproteobacteria</taxon>
        <taxon>Cellvibrionales</taxon>
        <taxon>Cellvibrionaceae</taxon>
        <taxon>Saccharophagus</taxon>
    </lineage>
</organism>
<dbReference type="RefSeq" id="WP_011468819.1">
    <property type="nucleotide sequence ID" value="NC_007912.1"/>
</dbReference>
<sequence>MLYEAMKKEIESQFPSLQFSTDDEKKLISIPPVCNEVGSIDIQDDYDELTVFVGNFTHWHCGYFNEKTDSPDEVKEIVTEVSEYLKDMFSDKIFMWGSSMKGGGTQLIEDGFKTKKQGYVWSGPYYS</sequence>
<proteinExistence type="predicted"/>
<protein>
    <submittedName>
        <fullName evidence="1">Uncharacterized protein</fullName>
    </submittedName>
</protein>
<reference evidence="1 2" key="1">
    <citation type="journal article" date="2008" name="PLoS Genet.">
        <title>Complete genome sequence of the complex carbohydrate-degrading marine bacterium, Saccharophagus degradans strain 2-40 T.</title>
        <authorList>
            <person name="Weiner R.M."/>
            <person name="Taylor L.E.II."/>
            <person name="Henrissat B."/>
            <person name="Hauser L."/>
            <person name="Land M."/>
            <person name="Coutinho P.M."/>
            <person name="Rancurel C."/>
            <person name="Saunders E.H."/>
            <person name="Longmire A.G."/>
            <person name="Zhang H."/>
            <person name="Bayer E.A."/>
            <person name="Gilbert H.J."/>
            <person name="Larimer F."/>
            <person name="Zhulin I.B."/>
            <person name="Ekborg N.A."/>
            <person name="Lamed R."/>
            <person name="Richardson P.M."/>
            <person name="Borovok I."/>
            <person name="Hutcheson S."/>
        </authorList>
    </citation>
    <scope>NUCLEOTIDE SEQUENCE [LARGE SCALE GENOMIC DNA]</scope>
    <source>
        <strain evidence="2">2-40 / ATCC 43961 / DSM 17024</strain>
    </source>
</reference>
<evidence type="ECO:0000313" key="2">
    <source>
        <dbReference type="Proteomes" id="UP000001947"/>
    </source>
</evidence>
<dbReference type="eggNOG" id="ENOG502ZJRJ">
    <property type="taxonomic scope" value="Bacteria"/>
</dbReference>
<keyword evidence="2" id="KW-1185">Reference proteome</keyword>
<dbReference type="KEGG" id="sde:Sde_2341"/>
<gene>
    <name evidence="1" type="ordered locus">Sde_2341</name>
</gene>
<dbReference type="HOGENOM" id="CLU_1968948_0_0_6"/>
<name>Q21I78_SACD2</name>
<dbReference type="Proteomes" id="UP000001947">
    <property type="component" value="Chromosome"/>
</dbReference>
<evidence type="ECO:0000313" key="1">
    <source>
        <dbReference type="EMBL" id="ABD81601.1"/>
    </source>
</evidence>